<dbReference type="GO" id="GO:0009055">
    <property type="term" value="F:electron transfer activity"/>
    <property type="evidence" value="ECO:0007669"/>
    <property type="project" value="InterPro"/>
</dbReference>
<name>A0A396JVE0_MEDTR</name>
<evidence type="ECO:0000259" key="1">
    <source>
        <dbReference type="PROSITE" id="PS51485"/>
    </source>
</evidence>
<protein>
    <submittedName>
        <fullName evidence="2">Putative cupredoxin</fullName>
    </submittedName>
</protein>
<gene>
    <name evidence="2" type="ORF">MtrunA17_Chr1g0185541</name>
</gene>
<dbReference type="PANTHER" id="PTHR33021:SF433">
    <property type="entry name" value="PLASTOCYANIN-LIKE DOMAIN PROTEIN"/>
    <property type="match status" value="1"/>
</dbReference>
<sequence>MQHAVFSYHKQYHDVMEVSHQDYIHCNINSAKAFYHSGSDSINLTNPGDFYFICSKNGHCQAGQKLHIKVHYT</sequence>
<dbReference type="Pfam" id="PF02298">
    <property type="entry name" value="Cu_bind_like"/>
    <property type="match status" value="1"/>
</dbReference>
<dbReference type="Proteomes" id="UP000265566">
    <property type="component" value="Chromosome 1"/>
</dbReference>
<dbReference type="SMR" id="A0A396JVE0"/>
<accession>A0A396JVE0</accession>
<dbReference type="AlphaFoldDB" id="A0A396JVE0"/>
<feature type="domain" description="Phytocyanin" evidence="1">
    <location>
        <begin position="1"/>
        <end position="72"/>
    </location>
</feature>
<organism evidence="2 3">
    <name type="scientific">Medicago truncatula</name>
    <name type="common">Barrel medic</name>
    <name type="synonym">Medicago tribuloides</name>
    <dbReference type="NCBI Taxonomy" id="3880"/>
    <lineage>
        <taxon>Eukaryota</taxon>
        <taxon>Viridiplantae</taxon>
        <taxon>Streptophyta</taxon>
        <taxon>Embryophyta</taxon>
        <taxon>Tracheophyta</taxon>
        <taxon>Spermatophyta</taxon>
        <taxon>Magnoliopsida</taxon>
        <taxon>eudicotyledons</taxon>
        <taxon>Gunneridae</taxon>
        <taxon>Pentapetalae</taxon>
        <taxon>rosids</taxon>
        <taxon>fabids</taxon>
        <taxon>Fabales</taxon>
        <taxon>Fabaceae</taxon>
        <taxon>Papilionoideae</taxon>
        <taxon>50 kb inversion clade</taxon>
        <taxon>NPAAA clade</taxon>
        <taxon>Hologalegina</taxon>
        <taxon>IRL clade</taxon>
        <taxon>Trifolieae</taxon>
        <taxon>Medicago</taxon>
    </lineage>
</organism>
<dbReference type="InterPro" id="IPR008972">
    <property type="entry name" value="Cupredoxin"/>
</dbReference>
<dbReference type="Gene3D" id="2.60.40.420">
    <property type="entry name" value="Cupredoxins - blue copper proteins"/>
    <property type="match status" value="1"/>
</dbReference>
<dbReference type="EMBL" id="PSQE01000001">
    <property type="protein sequence ID" value="RHN80185.1"/>
    <property type="molecule type" value="Genomic_DNA"/>
</dbReference>
<dbReference type="PANTHER" id="PTHR33021">
    <property type="entry name" value="BLUE COPPER PROTEIN"/>
    <property type="match status" value="1"/>
</dbReference>
<comment type="caution">
    <text evidence="2">The sequence shown here is derived from an EMBL/GenBank/DDBJ whole genome shotgun (WGS) entry which is preliminary data.</text>
</comment>
<dbReference type="PROSITE" id="PS51485">
    <property type="entry name" value="PHYTOCYANIN"/>
    <property type="match status" value="1"/>
</dbReference>
<evidence type="ECO:0000313" key="3">
    <source>
        <dbReference type="Proteomes" id="UP000265566"/>
    </source>
</evidence>
<dbReference type="InterPro" id="IPR039391">
    <property type="entry name" value="Phytocyanin-like"/>
</dbReference>
<dbReference type="SUPFAM" id="SSF49503">
    <property type="entry name" value="Cupredoxins"/>
    <property type="match status" value="1"/>
</dbReference>
<dbReference type="Gramene" id="rna4083">
    <property type="protein sequence ID" value="RHN80185.1"/>
    <property type="gene ID" value="gene4083"/>
</dbReference>
<proteinExistence type="predicted"/>
<evidence type="ECO:0000313" key="2">
    <source>
        <dbReference type="EMBL" id="RHN80185.1"/>
    </source>
</evidence>
<dbReference type="InterPro" id="IPR003245">
    <property type="entry name" value="Phytocyanin_dom"/>
</dbReference>
<reference evidence="3" key="1">
    <citation type="journal article" date="2018" name="Nat. Plants">
        <title>Whole-genome landscape of Medicago truncatula symbiotic genes.</title>
        <authorList>
            <person name="Pecrix Y."/>
            <person name="Staton S.E."/>
            <person name="Sallet E."/>
            <person name="Lelandais-Briere C."/>
            <person name="Moreau S."/>
            <person name="Carrere S."/>
            <person name="Blein T."/>
            <person name="Jardinaud M.F."/>
            <person name="Latrasse D."/>
            <person name="Zouine M."/>
            <person name="Zahm M."/>
            <person name="Kreplak J."/>
            <person name="Mayjonade B."/>
            <person name="Satge C."/>
            <person name="Perez M."/>
            <person name="Cauet S."/>
            <person name="Marande W."/>
            <person name="Chantry-Darmon C."/>
            <person name="Lopez-Roques C."/>
            <person name="Bouchez O."/>
            <person name="Berard A."/>
            <person name="Debelle F."/>
            <person name="Munos S."/>
            <person name="Bendahmane A."/>
            <person name="Berges H."/>
            <person name="Niebel A."/>
            <person name="Buitink J."/>
            <person name="Frugier F."/>
            <person name="Benhamed M."/>
            <person name="Crespi M."/>
            <person name="Gouzy J."/>
            <person name="Gamas P."/>
        </authorList>
    </citation>
    <scope>NUCLEOTIDE SEQUENCE [LARGE SCALE GENOMIC DNA]</scope>
    <source>
        <strain evidence="3">cv. Jemalong A17</strain>
    </source>
</reference>